<protein>
    <submittedName>
        <fullName evidence="1">Nitrate ABC transporter substrate-binding protein</fullName>
    </submittedName>
</protein>
<dbReference type="RefSeq" id="WP_009114346.1">
    <property type="nucleotide sequence ID" value="NZ_CP034036.1"/>
</dbReference>
<sequence>MTITIRLAVRDWDYFTPLALGDIKPEGFELKIDRVGTLPDNLATSSQYDAGEVSFSRYAQSRAHGDESLVALPHFLMRGFRQRCILTKQDSPLTGLSQLAGKKIGLTGWQDSGNTWTRALLRREGIGNDDAYWYVGRLTEAHPIVDRLGGFGRPGRIEAAPGEQPLITLLKSGGLDAIFTPFMPDGFFNGNSGLRQLQPDFRQAEIDYFHQVGYVPGMHVLAIKPALAAEHPWLPQALSEVIDQSYKVWMGKRIKYADTTPWLLDDLRRTTQDLPVHWNDNGFAINKTMIADFASELYEQGITAQRLTPEALFPWACSFSPIDKRD</sequence>
<dbReference type="AlphaFoldDB" id="A0A2U1URU9"/>
<dbReference type="SUPFAM" id="SSF53850">
    <property type="entry name" value="Periplasmic binding protein-like II"/>
    <property type="match status" value="1"/>
</dbReference>
<evidence type="ECO:0000313" key="4">
    <source>
        <dbReference type="Proteomes" id="UP000303847"/>
    </source>
</evidence>
<keyword evidence="4" id="KW-1185">Reference proteome</keyword>
<name>A0A2U1URU9_9GAMM</name>
<evidence type="ECO:0000313" key="3">
    <source>
        <dbReference type="Proteomes" id="UP000295985"/>
    </source>
</evidence>
<dbReference type="EMBL" id="CP034036">
    <property type="protein sequence ID" value="QCR05943.1"/>
    <property type="molecule type" value="Genomic_DNA"/>
</dbReference>
<reference evidence="1 3" key="1">
    <citation type="submission" date="2018-04" db="EMBL/GenBank/DDBJ databases">
        <title>Brenneria corticis sp.nov.</title>
        <authorList>
            <person name="Li Y."/>
        </authorList>
    </citation>
    <scope>NUCLEOTIDE SEQUENCE [LARGE SCALE GENOMIC DNA]</scope>
    <source>
        <strain evidence="1 3">LMG 2694</strain>
    </source>
</reference>
<dbReference type="Gene3D" id="3.40.190.10">
    <property type="entry name" value="Periplasmic binding protein-like II"/>
    <property type="match status" value="1"/>
</dbReference>
<dbReference type="OrthoDB" id="8689594at2"/>
<organism evidence="1 3">
    <name type="scientific">Brenneria nigrifluens DSM 30175 = ATCC 13028</name>
    <dbReference type="NCBI Taxonomy" id="1121120"/>
    <lineage>
        <taxon>Bacteria</taxon>
        <taxon>Pseudomonadati</taxon>
        <taxon>Pseudomonadota</taxon>
        <taxon>Gammaproteobacteria</taxon>
        <taxon>Enterobacterales</taxon>
        <taxon>Pectobacteriaceae</taxon>
        <taxon>Brenneria</taxon>
    </lineage>
</organism>
<evidence type="ECO:0000313" key="1">
    <source>
        <dbReference type="EMBL" id="PWC24344.1"/>
    </source>
</evidence>
<proteinExistence type="predicted"/>
<gene>
    <name evidence="1" type="ORF">DDT54_09730</name>
    <name evidence="2" type="ORF">EH206_18220</name>
</gene>
<reference evidence="2 4" key="2">
    <citation type="submission" date="2018-11" db="EMBL/GenBank/DDBJ databases">
        <title>Genome sequences of Brenneria nigrifluens and Brenneria rubrifaciens.</title>
        <authorList>
            <person name="Poret-Peterson A.T."/>
            <person name="McClean A.E."/>
            <person name="Kluepfel D.A."/>
        </authorList>
    </citation>
    <scope>NUCLEOTIDE SEQUENCE [LARGE SCALE GENOMIC DNA]</scope>
    <source>
        <strain evidence="2 4">ATCC 13028</strain>
    </source>
</reference>
<accession>A0A2U1URU9</accession>
<dbReference type="Proteomes" id="UP000295985">
    <property type="component" value="Unassembled WGS sequence"/>
</dbReference>
<dbReference type="EMBL" id="QDKK01000014">
    <property type="protein sequence ID" value="PWC24344.1"/>
    <property type="molecule type" value="Genomic_DNA"/>
</dbReference>
<evidence type="ECO:0000313" key="2">
    <source>
        <dbReference type="EMBL" id="QCR05943.1"/>
    </source>
</evidence>
<dbReference type="Proteomes" id="UP000303847">
    <property type="component" value="Chromosome"/>
</dbReference>